<proteinExistence type="predicted"/>
<evidence type="ECO:0000256" key="1">
    <source>
        <dbReference type="SAM" id="SignalP"/>
    </source>
</evidence>
<evidence type="ECO:0000313" key="2">
    <source>
        <dbReference type="EMBL" id="MBW46987.1"/>
    </source>
</evidence>
<feature type="chain" id="PRO_5014882533" evidence="1">
    <location>
        <begin position="43"/>
        <end position="169"/>
    </location>
</feature>
<organism evidence="2">
    <name type="scientific">Anopheles triannulatus</name>
    <dbReference type="NCBI Taxonomy" id="58253"/>
    <lineage>
        <taxon>Eukaryota</taxon>
        <taxon>Metazoa</taxon>
        <taxon>Ecdysozoa</taxon>
        <taxon>Arthropoda</taxon>
        <taxon>Hexapoda</taxon>
        <taxon>Insecta</taxon>
        <taxon>Pterygota</taxon>
        <taxon>Neoptera</taxon>
        <taxon>Endopterygota</taxon>
        <taxon>Diptera</taxon>
        <taxon>Nematocera</taxon>
        <taxon>Culicoidea</taxon>
        <taxon>Culicidae</taxon>
        <taxon>Anophelinae</taxon>
        <taxon>Anopheles</taxon>
    </lineage>
</organism>
<dbReference type="EMBL" id="GGFK01013666">
    <property type="protein sequence ID" value="MBW46987.1"/>
    <property type="molecule type" value="Transcribed_RNA"/>
</dbReference>
<reference evidence="2" key="1">
    <citation type="submission" date="2018-01" db="EMBL/GenBank/DDBJ databases">
        <title>An insight into the sialome of Amazonian anophelines.</title>
        <authorList>
            <person name="Ribeiro J.M."/>
            <person name="Scarpassa V."/>
            <person name="Calvo E."/>
        </authorList>
    </citation>
    <scope>NUCLEOTIDE SEQUENCE</scope>
    <source>
        <tissue evidence="2">Salivary glands</tissue>
    </source>
</reference>
<protein>
    <submittedName>
        <fullName evidence="2">Putative secreted protein</fullName>
    </submittedName>
</protein>
<feature type="signal peptide" evidence="1">
    <location>
        <begin position="1"/>
        <end position="42"/>
    </location>
</feature>
<name>A0A2M4B1S0_9DIPT</name>
<accession>A0A2M4B1S0</accession>
<sequence length="169" mass="18596">MVVCCVLRSRFLAHLLHLFSLSLHLKTSLLLTLAHGCAHCAAQTHAHSFFLARAFSLVPFNACTFEPVNITFSKLHTNQTFHTADARLASIFPSCSIIKTCASLSHSRFLTPLRSPLGRDEAAPDLPLPFAHSFRSKFQTAFSLTPPLSLPHRLLGMDGRLAVASTTWT</sequence>
<keyword evidence="1" id="KW-0732">Signal</keyword>
<dbReference type="AlphaFoldDB" id="A0A2M4B1S0"/>